<reference evidence="1 2" key="1">
    <citation type="journal article" date="2018" name="Nat. Genet.">
        <title>The Rosa genome provides new insights in the design of modern roses.</title>
        <authorList>
            <person name="Bendahmane M."/>
        </authorList>
    </citation>
    <scope>NUCLEOTIDE SEQUENCE [LARGE SCALE GENOMIC DNA]</scope>
    <source>
        <strain evidence="2">cv. Old Blush</strain>
    </source>
</reference>
<dbReference type="Proteomes" id="UP000238479">
    <property type="component" value="Chromosome 3"/>
</dbReference>
<evidence type="ECO:0000313" key="2">
    <source>
        <dbReference type="Proteomes" id="UP000238479"/>
    </source>
</evidence>
<dbReference type="EMBL" id="PDCK01000041">
    <property type="protein sequence ID" value="PRQ42757.1"/>
    <property type="molecule type" value="Genomic_DNA"/>
</dbReference>
<evidence type="ECO:0000313" key="1">
    <source>
        <dbReference type="EMBL" id="PRQ42757.1"/>
    </source>
</evidence>
<dbReference type="Gramene" id="PRQ42757">
    <property type="protein sequence ID" value="PRQ42757"/>
    <property type="gene ID" value="RchiOBHm_Chr3g0461111"/>
</dbReference>
<name>A0A2P6R8L0_ROSCH</name>
<sequence>MACTVCSRRCFSGGILLVVASFSRDDGSMFVTAVGGKGSPLVLVRGFCTKRKVGPLD</sequence>
<gene>
    <name evidence="1" type="ORF">RchiOBHm_Chr3g0461111</name>
</gene>
<dbReference type="AlphaFoldDB" id="A0A2P6R8L0"/>
<protein>
    <submittedName>
        <fullName evidence="1">Uncharacterized protein</fullName>
    </submittedName>
</protein>
<accession>A0A2P6R8L0</accession>
<proteinExistence type="predicted"/>
<comment type="caution">
    <text evidence="1">The sequence shown here is derived from an EMBL/GenBank/DDBJ whole genome shotgun (WGS) entry which is preliminary data.</text>
</comment>
<organism evidence="1 2">
    <name type="scientific">Rosa chinensis</name>
    <name type="common">China rose</name>
    <dbReference type="NCBI Taxonomy" id="74649"/>
    <lineage>
        <taxon>Eukaryota</taxon>
        <taxon>Viridiplantae</taxon>
        <taxon>Streptophyta</taxon>
        <taxon>Embryophyta</taxon>
        <taxon>Tracheophyta</taxon>
        <taxon>Spermatophyta</taxon>
        <taxon>Magnoliopsida</taxon>
        <taxon>eudicotyledons</taxon>
        <taxon>Gunneridae</taxon>
        <taxon>Pentapetalae</taxon>
        <taxon>rosids</taxon>
        <taxon>fabids</taxon>
        <taxon>Rosales</taxon>
        <taxon>Rosaceae</taxon>
        <taxon>Rosoideae</taxon>
        <taxon>Rosoideae incertae sedis</taxon>
        <taxon>Rosa</taxon>
    </lineage>
</organism>
<keyword evidence="2" id="KW-1185">Reference proteome</keyword>